<accession>A0A183FVT4</accession>
<dbReference type="WBParaSite" id="HPBE_0001247101-mRNA-1">
    <property type="protein sequence ID" value="HPBE_0001247101-mRNA-1"/>
    <property type="gene ID" value="HPBE_0001247101"/>
</dbReference>
<sequence>MRACSAYVVCCTYEQKSVSLQHSRVALRCAEDYRDRVVDVVDRRVENADKGRELGSGHRGILVVVPETLHRLRWAKGHTRTQFFYYRAFKDLHLNRTDIFSDVVGTVVFVLPDKEPKDAYYWTPFIHAVDLWLIRVARIVFVNGPRFADWNAWNRLNERARESIAAFWIRNLSQVVSLLPEGPGATRANMACFFGRSCCGGRVVAERNLYYGVLSPPTKAAH</sequence>
<evidence type="ECO:0000313" key="2">
    <source>
        <dbReference type="Proteomes" id="UP000050761"/>
    </source>
</evidence>
<dbReference type="EMBL" id="UZAH01027512">
    <property type="protein sequence ID" value="VDO92293.1"/>
    <property type="molecule type" value="Genomic_DNA"/>
</dbReference>
<accession>A0A3P8ALN0</accession>
<reference evidence="1 2" key="1">
    <citation type="submission" date="2018-11" db="EMBL/GenBank/DDBJ databases">
        <authorList>
            <consortium name="Pathogen Informatics"/>
        </authorList>
    </citation>
    <scope>NUCLEOTIDE SEQUENCE [LARGE SCALE GENOMIC DNA]</scope>
</reference>
<dbReference type="OrthoDB" id="10457177at2759"/>
<protein>
    <submittedName>
        <fullName evidence="3">Exostosin domain-containing protein</fullName>
    </submittedName>
</protein>
<evidence type="ECO:0000313" key="3">
    <source>
        <dbReference type="WBParaSite" id="HPBE_0001247101-mRNA-1"/>
    </source>
</evidence>
<dbReference type="Proteomes" id="UP000050761">
    <property type="component" value="Unassembled WGS sequence"/>
</dbReference>
<reference evidence="3" key="2">
    <citation type="submission" date="2019-09" db="UniProtKB">
        <authorList>
            <consortium name="WormBaseParasite"/>
        </authorList>
    </citation>
    <scope>IDENTIFICATION</scope>
</reference>
<keyword evidence="2" id="KW-1185">Reference proteome</keyword>
<evidence type="ECO:0000313" key="1">
    <source>
        <dbReference type="EMBL" id="VDO92293.1"/>
    </source>
</evidence>
<name>A0A183FVT4_HELPZ</name>
<organism evidence="2 3">
    <name type="scientific">Heligmosomoides polygyrus</name>
    <name type="common">Parasitic roundworm</name>
    <dbReference type="NCBI Taxonomy" id="6339"/>
    <lineage>
        <taxon>Eukaryota</taxon>
        <taxon>Metazoa</taxon>
        <taxon>Ecdysozoa</taxon>
        <taxon>Nematoda</taxon>
        <taxon>Chromadorea</taxon>
        <taxon>Rhabditida</taxon>
        <taxon>Rhabditina</taxon>
        <taxon>Rhabditomorpha</taxon>
        <taxon>Strongyloidea</taxon>
        <taxon>Heligmosomidae</taxon>
        <taxon>Heligmosomoides</taxon>
    </lineage>
</organism>
<gene>
    <name evidence="1" type="ORF">HPBE_LOCUS12472</name>
</gene>
<dbReference type="AlphaFoldDB" id="A0A183FVT4"/>
<proteinExistence type="predicted"/>